<proteinExistence type="predicted"/>
<feature type="compositionally biased region" description="Polar residues" evidence="1">
    <location>
        <begin position="83"/>
        <end position="95"/>
    </location>
</feature>
<evidence type="ECO:0000256" key="1">
    <source>
        <dbReference type="SAM" id="MobiDB-lite"/>
    </source>
</evidence>
<gene>
    <name evidence="2" type="ORF">BOX15_Mlig007608g1</name>
</gene>
<reference evidence="2 3" key="1">
    <citation type="submission" date="2017-06" db="EMBL/GenBank/DDBJ databases">
        <title>A platform for efficient transgenesis in Macrostomum lignano, a flatworm model organism for stem cell research.</title>
        <authorList>
            <person name="Berezikov E."/>
        </authorList>
    </citation>
    <scope>NUCLEOTIDE SEQUENCE [LARGE SCALE GENOMIC DNA]</scope>
    <source>
        <strain evidence="2">DV1</strain>
        <tissue evidence="2">Whole organism</tissue>
    </source>
</reference>
<evidence type="ECO:0000313" key="3">
    <source>
        <dbReference type="Proteomes" id="UP000215902"/>
    </source>
</evidence>
<feature type="compositionally biased region" description="Basic residues" evidence="1">
    <location>
        <begin position="363"/>
        <end position="377"/>
    </location>
</feature>
<feature type="compositionally biased region" description="Low complexity" evidence="1">
    <location>
        <begin position="98"/>
        <end position="113"/>
    </location>
</feature>
<keyword evidence="3" id="KW-1185">Reference proteome</keyword>
<organism evidence="2 3">
    <name type="scientific">Macrostomum lignano</name>
    <dbReference type="NCBI Taxonomy" id="282301"/>
    <lineage>
        <taxon>Eukaryota</taxon>
        <taxon>Metazoa</taxon>
        <taxon>Spiralia</taxon>
        <taxon>Lophotrochozoa</taxon>
        <taxon>Platyhelminthes</taxon>
        <taxon>Rhabditophora</taxon>
        <taxon>Macrostomorpha</taxon>
        <taxon>Macrostomida</taxon>
        <taxon>Macrostomidae</taxon>
        <taxon>Macrostomum</taxon>
    </lineage>
</organism>
<sequence length="506" mass="55935">MRSKAWRFLLGSGCGGGDASCTDDDRRPLSMLNQSAESIVGEDNPISTALLLAAELELESELAPQQQQHHHRQQQHHEKPPQLQKSALKQANDQLLSRPEQQTTTTAQQPARESVLSAAEQLSVGQCQSGHSGLGRWHRRRTHRHRACGVPTAASVAAPASDAATGTAEWSVTLYDFDGRGCITKQDLAALTRSLSEVLQRGICGASGDSVETGCGSGGGRVPASLSLRLTFVPAPDAAVQQENQQQRPKQRVISVPLSASAGPLPKRRRHRSHSRRHQQPQHPQQKTRHRTQRATSASFVETSAAADARDDRQRRRQQRRRRRVRDGDADNKDAVDLASTIAEPPARHSPTDRTGTDGGGRGARRQQRRLRRRQLRHWPASADPSATASELVDAPTSLMLPASVPLRHLPSASAAAAADAGYHCVALDDATAAVTSAAEHAGRRGHQQQPHHHRVVERHRWRRLDAMQLVAEWLQREPLMQLQPLPSLVLHEHRHHHHYHYHFYD</sequence>
<dbReference type="OrthoDB" id="5953812at2759"/>
<feature type="compositionally biased region" description="Basic residues" evidence="1">
    <location>
        <begin position="315"/>
        <end position="325"/>
    </location>
</feature>
<feature type="region of interest" description="Disordered" evidence="1">
    <location>
        <begin position="61"/>
        <end position="117"/>
    </location>
</feature>
<protein>
    <submittedName>
        <fullName evidence="2">Uncharacterized protein</fullName>
    </submittedName>
</protein>
<feature type="compositionally biased region" description="Basic residues" evidence="1">
    <location>
        <begin position="266"/>
        <end position="293"/>
    </location>
</feature>
<accession>A0A267G584</accession>
<comment type="caution">
    <text evidence="2">The sequence shown here is derived from an EMBL/GenBank/DDBJ whole genome shotgun (WGS) entry which is preliminary data.</text>
</comment>
<feature type="compositionally biased region" description="Basic and acidic residues" evidence="1">
    <location>
        <begin position="346"/>
        <end position="356"/>
    </location>
</feature>
<dbReference type="EMBL" id="NIVC01000573">
    <property type="protein sequence ID" value="PAA80607.1"/>
    <property type="molecule type" value="Genomic_DNA"/>
</dbReference>
<feature type="region of interest" description="Disordered" evidence="1">
    <location>
        <begin position="239"/>
        <end position="390"/>
    </location>
</feature>
<dbReference type="Proteomes" id="UP000215902">
    <property type="component" value="Unassembled WGS sequence"/>
</dbReference>
<name>A0A267G584_9PLAT</name>
<feature type="compositionally biased region" description="Basic and acidic residues" evidence="1">
    <location>
        <begin position="326"/>
        <end position="336"/>
    </location>
</feature>
<evidence type="ECO:0000313" key="2">
    <source>
        <dbReference type="EMBL" id="PAA80607.1"/>
    </source>
</evidence>
<dbReference type="AlphaFoldDB" id="A0A267G584"/>